<keyword evidence="3" id="KW-1185">Reference proteome</keyword>
<name>A0A9R1VV06_LACSA</name>
<dbReference type="Proteomes" id="UP000235145">
    <property type="component" value="Unassembled WGS sequence"/>
</dbReference>
<evidence type="ECO:0000259" key="1">
    <source>
        <dbReference type="Pfam" id="PF21530"/>
    </source>
</evidence>
<reference evidence="2 3" key="1">
    <citation type="journal article" date="2017" name="Nat. Commun.">
        <title>Genome assembly with in vitro proximity ligation data and whole-genome triplication in lettuce.</title>
        <authorList>
            <person name="Reyes-Chin-Wo S."/>
            <person name="Wang Z."/>
            <person name="Yang X."/>
            <person name="Kozik A."/>
            <person name="Arikit S."/>
            <person name="Song C."/>
            <person name="Xia L."/>
            <person name="Froenicke L."/>
            <person name="Lavelle D.O."/>
            <person name="Truco M.J."/>
            <person name="Xia R."/>
            <person name="Zhu S."/>
            <person name="Xu C."/>
            <person name="Xu H."/>
            <person name="Xu X."/>
            <person name="Cox K."/>
            <person name="Korf I."/>
            <person name="Meyers B.C."/>
            <person name="Michelmore R.W."/>
        </authorList>
    </citation>
    <scope>NUCLEOTIDE SEQUENCE [LARGE SCALE GENOMIC DNA]</scope>
    <source>
        <strain evidence="3">cv. Salinas</strain>
        <tissue evidence="2">Seedlings</tissue>
    </source>
</reference>
<proteinExistence type="predicted"/>
<dbReference type="Pfam" id="PF21530">
    <property type="entry name" value="Pif1_2B_dom"/>
    <property type="match status" value="1"/>
</dbReference>
<dbReference type="InterPro" id="IPR049163">
    <property type="entry name" value="Pif1-like_2B_dom"/>
</dbReference>
<dbReference type="PANTHER" id="PTHR10492">
    <property type="match status" value="1"/>
</dbReference>
<comment type="caution">
    <text evidence="2">The sequence shown here is derived from an EMBL/GenBank/DDBJ whole genome shotgun (WGS) entry which is preliminary data.</text>
</comment>
<gene>
    <name evidence="2" type="ORF">LSAT_V11C400159560</name>
</gene>
<protein>
    <recommendedName>
        <fullName evidence="1">DNA helicase Pif1-like 2B domain-containing protein</fullName>
    </recommendedName>
</protein>
<dbReference type="EMBL" id="NBSK02000004">
    <property type="protein sequence ID" value="KAJ0213020.1"/>
    <property type="molecule type" value="Genomic_DNA"/>
</dbReference>
<dbReference type="AlphaFoldDB" id="A0A9R1VV06"/>
<evidence type="ECO:0000313" key="3">
    <source>
        <dbReference type="Proteomes" id="UP000235145"/>
    </source>
</evidence>
<feature type="domain" description="DNA helicase Pif1-like 2B" evidence="1">
    <location>
        <begin position="151"/>
        <end position="190"/>
    </location>
</feature>
<sequence length="190" mass="21461">MVNKEDSIALQILLAIQRGNCSDTVHASYSSKLRRDVSFTFNSKHEIYFDLDETKAFDEWIVKIGDGNIDGPNDGEAEIEISEDVVVRSIGDHIHSIVSIIFLSFENHLDDQSYFQDKTILMKGKHINSNSLRDTELPGFFEESIYSSVVLNDFKASRIFNHKLTLKIGVSVILLCNIDKTKGLCNCTKL</sequence>
<accession>A0A9R1VV06</accession>
<evidence type="ECO:0000313" key="2">
    <source>
        <dbReference type="EMBL" id="KAJ0213020.1"/>
    </source>
</evidence>
<dbReference type="PANTHER" id="PTHR10492:SF97">
    <property type="entry name" value="ATP-DEPENDENT DNA HELICASE"/>
    <property type="match status" value="1"/>
</dbReference>
<organism evidence="2 3">
    <name type="scientific">Lactuca sativa</name>
    <name type="common">Garden lettuce</name>
    <dbReference type="NCBI Taxonomy" id="4236"/>
    <lineage>
        <taxon>Eukaryota</taxon>
        <taxon>Viridiplantae</taxon>
        <taxon>Streptophyta</taxon>
        <taxon>Embryophyta</taxon>
        <taxon>Tracheophyta</taxon>
        <taxon>Spermatophyta</taxon>
        <taxon>Magnoliopsida</taxon>
        <taxon>eudicotyledons</taxon>
        <taxon>Gunneridae</taxon>
        <taxon>Pentapetalae</taxon>
        <taxon>asterids</taxon>
        <taxon>campanulids</taxon>
        <taxon>Asterales</taxon>
        <taxon>Asteraceae</taxon>
        <taxon>Cichorioideae</taxon>
        <taxon>Cichorieae</taxon>
        <taxon>Lactucinae</taxon>
        <taxon>Lactuca</taxon>
    </lineage>
</organism>